<dbReference type="KEGG" id="bsto:C0V70_03985"/>
<keyword evidence="2" id="KW-1185">Reference proteome</keyword>
<proteinExistence type="predicted"/>
<accession>A0A2K9NP54</accession>
<sequence>MKLRLSLLLIAFCLSTAYADVVSFKAPEVNGKIRVSKNLILTDWQAVMSCHFDVKGVRKESIRYPQTILKKTATDEYSLFVKKGSLSEMLPGWRLLTCAYKIILIGKNTELERSIMGELYLLGQESGEMDSNDLKDIQNKEFVAKVIADKTREISLTISSEGGIESN</sequence>
<dbReference type="Proteomes" id="UP000235584">
    <property type="component" value="Chromosome"/>
</dbReference>
<reference evidence="1 2" key="1">
    <citation type="submission" date="2018-01" db="EMBL/GenBank/DDBJ databases">
        <title>Complete genome sequence of Bacteriovorax stolpii DSM12778.</title>
        <authorList>
            <person name="Tang B."/>
            <person name="Chang J."/>
        </authorList>
    </citation>
    <scope>NUCLEOTIDE SEQUENCE [LARGE SCALE GENOMIC DNA]</scope>
    <source>
        <strain evidence="1 2">DSM 12778</strain>
    </source>
</reference>
<organism evidence="1 2">
    <name type="scientific">Bacteriovorax stolpii</name>
    <name type="common">Bdellovibrio stolpii</name>
    <dbReference type="NCBI Taxonomy" id="960"/>
    <lineage>
        <taxon>Bacteria</taxon>
        <taxon>Pseudomonadati</taxon>
        <taxon>Bdellovibrionota</taxon>
        <taxon>Bacteriovoracia</taxon>
        <taxon>Bacteriovoracales</taxon>
        <taxon>Bacteriovoracaceae</taxon>
        <taxon>Bacteriovorax</taxon>
    </lineage>
</organism>
<dbReference type="EMBL" id="CP025704">
    <property type="protein sequence ID" value="AUN97283.1"/>
    <property type="molecule type" value="Genomic_DNA"/>
</dbReference>
<evidence type="ECO:0000313" key="2">
    <source>
        <dbReference type="Proteomes" id="UP000235584"/>
    </source>
</evidence>
<gene>
    <name evidence="1" type="ORF">C0V70_03985</name>
</gene>
<protein>
    <submittedName>
        <fullName evidence="1">Uncharacterized protein</fullName>
    </submittedName>
</protein>
<dbReference type="AlphaFoldDB" id="A0A2K9NP54"/>
<name>A0A2K9NP54_BACTC</name>
<dbReference type="RefSeq" id="WP_102242578.1">
    <property type="nucleotide sequence ID" value="NZ_CP025704.1"/>
</dbReference>
<evidence type="ECO:0000313" key="1">
    <source>
        <dbReference type="EMBL" id="AUN97283.1"/>
    </source>
</evidence>